<dbReference type="PANTHER" id="PTHR40111">
    <property type="entry name" value="CEPHALOSPORIN-C DEACETYLASE"/>
    <property type="match status" value="1"/>
</dbReference>
<dbReference type="RefSeq" id="WP_279297616.1">
    <property type="nucleotide sequence ID" value="NZ_JAOTIF010000010.1"/>
</dbReference>
<feature type="domain" description="Acetyl xylan esterase" evidence="1">
    <location>
        <begin position="27"/>
        <end position="101"/>
    </location>
</feature>
<sequence length="106" mass="12077">MTGYIHGRAGGWPHLLSPRFKAINNTPEKLKTISYYDVVNFARNISVPGFYSWGYNDNTCPPTSIFAAVNTIKAPKTIVITPISGHWRFEETNSESIEWMKEQLKK</sequence>
<name>A0A9X3BHT8_9BACT</name>
<dbReference type="Gene3D" id="3.40.50.1820">
    <property type="entry name" value="alpha/beta hydrolase"/>
    <property type="match status" value="1"/>
</dbReference>
<dbReference type="Pfam" id="PF05448">
    <property type="entry name" value="AXE1"/>
    <property type="match status" value="1"/>
</dbReference>
<dbReference type="GO" id="GO:0005976">
    <property type="term" value="P:polysaccharide metabolic process"/>
    <property type="evidence" value="ECO:0007669"/>
    <property type="project" value="TreeGrafter"/>
</dbReference>
<dbReference type="Proteomes" id="UP001155483">
    <property type="component" value="Unassembled WGS sequence"/>
</dbReference>
<keyword evidence="3" id="KW-1185">Reference proteome</keyword>
<reference evidence="2" key="1">
    <citation type="submission" date="2022-09" db="EMBL/GenBank/DDBJ databases">
        <authorList>
            <person name="Yuan C."/>
            <person name="Ke Z."/>
        </authorList>
    </citation>
    <scope>NUCLEOTIDE SEQUENCE</scope>
    <source>
        <strain evidence="2">LB-8</strain>
    </source>
</reference>
<dbReference type="EMBL" id="JAOTIF010000010">
    <property type="protein sequence ID" value="MCU7550177.1"/>
    <property type="molecule type" value="Genomic_DNA"/>
</dbReference>
<evidence type="ECO:0000313" key="2">
    <source>
        <dbReference type="EMBL" id="MCU7550177.1"/>
    </source>
</evidence>
<dbReference type="SUPFAM" id="SSF53474">
    <property type="entry name" value="alpha/beta-Hydrolases"/>
    <property type="match status" value="1"/>
</dbReference>
<dbReference type="InterPro" id="IPR039069">
    <property type="entry name" value="CE7"/>
</dbReference>
<dbReference type="AlphaFoldDB" id="A0A9X3BHT8"/>
<dbReference type="InterPro" id="IPR008391">
    <property type="entry name" value="AXE1_dom"/>
</dbReference>
<accession>A0A9X3BHT8</accession>
<dbReference type="InterPro" id="IPR029058">
    <property type="entry name" value="AB_hydrolase_fold"/>
</dbReference>
<reference evidence="2" key="2">
    <citation type="submission" date="2023-04" db="EMBL/GenBank/DDBJ databases">
        <title>Paracnuella aquatica gen. nov., sp. nov., a member of the family Chitinophagaceae isolated from a hot spring.</title>
        <authorList>
            <person name="Wang C."/>
        </authorList>
    </citation>
    <scope>NUCLEOTIDE SEQUENCE</scope>
    <source>
        <strain evidence="2">LB-8</strain>
    </source>
</reference>
<evidence type="ECO:0000313" key="3">
    <source>
        <dbReference type="Proteomes" id="UP001155483"/>
    </source>
</evidence>
<evidence type="ECO:0000259" key="1">
    <source>
        <dbReference type="Pfam" id="PF05448"/>
    </source>
</evidence>
<proteinExistence type="predicted"/>
<dbReference type="PANTHER" id="PTHR40111:SF1">
    <property type="entry name" value="CEPHALOSPORIN-C DEACETYLASE"/>
    <property type="match status" value="1"/>
</dbReference>
<gene>
    <name evidence="2" type="ORF">OCK74_13720</name>
</gene>
<comment type="caution">
    <text evidence="2">The sequence shown here is derived from an EMBL/GenBank/DDBJ whole genome shotgun (WGS) entry which is preliminary data.</text>
</comment>
<protein>
    <submittedName>
        <fullName evidence="2">Acetylxylan esterase</fullName>
    </submittedName>
</protein>
<organism evidence="2 3">
    <name type="scientific">Paraflavisolibacter caeni</name>
    <dbReference type="NCBI Taxonomy" id="2982496"/>
    <lineage>
        <taxon>Bacteria</taxon>
        <taxon>Pseudomonadati</taxon>
        <taxon>Bacteroidota</taxon>
        <taxon>Chitinophagia</taxon>
        <taxon>Chitinophagales</taxon>
        <taxon>Chitinophagaceae</taxon>
        <taxon>Paraflavisolibacter</taxon>
    </lineage>
</organism>
<dbReference type="GO" id="GO:0052689">
    <property type="term" value="F:carboxylic ester hydrolase activity"/>
    <property type="evidence" value="ECO:0007669"/>
    <property type="project" value="TreeGrafter"/>
</dbReference>